<dbReference type="Pfam" id="PF12840">
    <property type="entry name" value="HTH_20"/>
    <property type="match status" value="1"/>
</dbReference>
<dbReference type="PANTHER" id="PTHR38600:SF1">
    <property type="entry name" value="TRANSCRIPTIONAL REGULATORY PROTEIN"/>
    <property type="match status" value="1"/>
</dbReference>
<dbReference type="Gene3D" id="1.10.10.10">
    <property type="entry name" value="Winged helix-like DNA-binding domain superfamily/Winged helix DNA-binding domain"/>
    <property type="match status" value="1"/>
</dbReference>
<evidence type="ECO:0000313" key="2">
    <source>
        <dbReference type="EMBL" id="ABQ66993.1"/>
    </source>
</evidence>
<feature type="domain" description="HTH arsR-type" evidence="1">
    <location>
        <begin position="10"/>
        <end position="108"/>
    </location>
</feature>
<dbReference type="InterPro" id="IPR001845">
    <property type="entry name" value="HTH_ArsR_DNA-bd_dom"/>
</dbReference>
<dbReference type="Proteomes" id="UP000001989">
    <property type="component" value="Chromosome"/>
</dbReference>
<keyword evidence="3" id="KW-1185">Reference proteome</keyword>
<dbReference type="PROSITE" id="PS50987">
    <property type="entry name" value="HTH_ARSR_2"/>
    <property type="match status" value="1"/>
</dbReference>
<dbReference type="CDD" id="cd00090">
    <property type="entry name" value="HTH_ARSR"/>
    <property type="match status" value="1"/>
</dbReference>
<accession>A0A9J9LCU8</accession>
<dbReference type="InterPro" id="IPR036388">
    <property type="entry name" value="WH-like_DNA-bd_sf"/>
</dbReference>
<evidence type="ECO:0000313" key="3">
    <source>
        <dbReference type="Proteomes" id="UP000001989"/>
    </source>
</evidence>
<dbReference type="SMART" id="SM00418">
    <property type="entry name" value="HTH_ARSR"/>
    <property type="match status" value="1"/>
</dbReference>
<gene>
    <name evidence="2" type="ordered locus">Swit_0625</name>
</gene>
<protein>
    <submittedName>
        <fullName evidence="2">Transcriptional regulator, ArsR family</fullName>
    </submittedName>
</protein>
<dbReference type="PANTHER" id="PTHR38600">
    <property type="entry name" value="TRANSCRIPTIONAL REGULATORY PROTEIN"/>
    <property type="match status" value="1"/>
</dbReference>
<dbReference type="SUPFAM" id="SSF46785">
    <property type="entry name" value="Winged helix' DNA-binding domain"/>
    <property type="match status" value="1"/>
</dbReference>
<dbReference type="PRINTS" id="PR00778">
    <property type="entry name" value="HTHARSR"/>
</dbReference>
<organism evidence="2 3">
    <name type="scientific">Rhizorhabdus wittichii (strain DSM 6014 / CCUG 31198 / JCM 15750 / NBRC 105917 / EY 4224 / RW1)</name>
    <name type="common">Sphingomonas wittichii</name>
    <dbReference type="NCBI Taxonomy" id="392499"/>
    <lineage>
        <taxon>Bacteria</taxon>
        <taxon>Pseudomonadati</taxon>
        <taxon>Pseudomonadota</taxon>
        <taxon>Alphaproteobacteria</taxon>
        <taxon>Sphingomonadales</taxon>
        <taxon>Sphingomonadaceae</taxon>
        <taxon>Rhizorhabdus</taxon>
    </lineage>
</organism>
<dbReference type="GO" id="GO:0003700">
    <property type="term" value="F:DNA-binding transcription factor activity"/>
    <property type="evidence" value="ECO:0007669"/>
    <property type="project" value="InterPro"/>
</dbReference>
<sequence length="117" mass="13113">MPMSTLASMVETARATDPAPIFAALGDRTRLSLLMRLSDGRTRSITMLAADTDLTRQAVTKHLRVLQDVGLVESLRHGRESRYACRPEPLDMARAYLDRVAAQWDDALLRLKAFVEE</sequence>
<proteinExistence type="predicted"/>
<dbReference type="KEGG" id="swi:Swit_0625"/>
<dbReference type="EMBL" id="CP000699">
    <property type="protein sequence ID" value="ABQ66993.1"/>
    <property type="molecule type" value="Genomic_DNA"/>
</dbReference>
<dbReference type="AlphaFoldDB" id="A0A9J9LCU8"/>
<evidence type="ECO:0000259" key="1">
    <source>
        <dbReference type="PROSITE" id="PS50987"/>
    </source>
</evidence>
<dbReference type="InterPro" id="IPR011991">
    <property type="entry name" value="ArsR-like_HTH"/>
</dbReference>
<name>A0A9J9LCU8_RHIWR</name>
<dbReference type="NCBIfam" id="NF033788">
    <property type="entry name" value="HTH_metalloreg"/>
    <property type="match status" value="1"/>
</dbReference>
<reference evidence="2 3" key="1">
    <citation type="journal article" date="2010" name="J. Bacteriol.">
        <title>Genome sequence of the dioxin-mineralizing bacterium Sphingomonas wittichii RW1.</title>
        <authorList>
            <person name="Miller T.R."/>
            <person name="Delcher A.L."/>
            <person name="Salzberg S.L."/>
            <person name="Saunders E."/>
            <person name="Detter J.C."/>
            <person name="Halden R.U."/>
        </authorList>
    </citation>
    <scope>NUCLEOTIDE SEQUENCE [LARGE SCALE GENOMIC DNA]</scope>
    <source>
        <strain evidence="3">DSM 6014 / CCUG 31198 / JCM 15750 / NBRC 105917 / EY 4224 / RW1</strain>
    </source>
</reference>
<dbReference type="InterPro" id="IPR036390">
    <property type="entry name" value="WH_DNA-bd_sf"/>
</dbReference>